<sequence length="795" mass="92111">MRERELPIRSESSNMATEGGISQINAPYDPIELDEININDVDSDTDFNNKQVFSFLVKNPRNPKQKQASSHVSFPLVVTEQLLYNSEEEQATNEDEDVYFNEDEDDDDDLLGQHVNFDTPEYDGGIEGAELPIPDINAGFTWIVYWIFKYQERYRLPDTAIDSLLKFVRYILVLVDENTYSKFPKTLYMARKLFGIGNQLIKFATRKKCCKLYAVKDLPTDQPYHCTFQDYPNHPISNLRSYLLNEDCNNYTIQKDLRSRAGSGPIDLTMKKNWQISLMEEFGKLLKIQIIANYFFDMSTYENPAGKHIRAAIICCACDIPAARKLCGHISARVACYRCQKLADFTIVNQPNFGGFNNMEQWFVSRNVEKMRNSTVLWKKCKTEDARKKHVSETLVRWSEMYRLPYFDPVQFLIVDPMHCLFLGIAKWIVTRLWIEERRLTSENLTTMQERANRMKLLSDIGRIPSKIMMGEGFSGFTADQWKNFILIYATSITWDLLKNDDRKILSYFVRACNILTCRIISKSGLEEAHKCLLSMVKLVENSYGPGKITPNMHLCLHICECALDYGPLYAFWCYSFERMNGLLEKAGIGSEPFPGALLKPKKEANLPQDILKLLIEYYNSAYDNYFFISLSDIHNTLPEAIGVLPKVTKFGRLRIGVEVIGSTFSARHIRSVNVLSQFILDDNHTTDIYPGQVQFFFEHTIHLPEGSKTHCLAFVRWYKKTENRKYRFHCQIDNDDLNICNIELWENEFYELSQDCIIPIHNILGRFVVGKMTIGKKNPKSYLSVIPINRKIHI</sequence>
<evidence type="ECO:0000313" key="3">
    <source>
        <dbReference type="Proteomes" id="UP000022910"/>
    </source>
</evidence>
<dbReference type="EMBL" id="JEMT01025930">
    <property type="protein sequence ID" value="EXX60418.1"/>
    <property type="molecule type" value="Genomic_DNA"/>
</dbReference>
<dbReference type="PANTHER" id="PTHR46579:SF2">
    <property type="entry name" value="C2H2-TYPE DOMAIN-CONTAINING PROTEIN"/>
    <property type="match status" value="1"/>
</dbReference>
<feature type="compositionally biased region" description="Polar residues" evidence="1">
    <location>
        <begin position="10"/>
        <end position="25"/>
    </location>
</feature>
<evidence type="ECO:0008006" key="4">
    <source>
        <dbReference type="Google" id="ProtNLM"/>
    </source>
</evidence>
<feature type="region of interest" description="Disordered" evidence="1">
    <location>
        <begin position="1"/>
        <end position="25"/>
    </location>
</feature>
<dbReference type="PANTHER" id="PTHR46579">
    <property type="entry name" value="F5/8 TYPE C DOMAIN-CONTAINING PROTEIN-RELATED"/>
    <property type="match status" value="1"/>
</dbReference>
<evidence type="ECO:0000313" key="2">
    <source>
        <dbReference type="EMBL" id="EXX60418.1"/>
    </source>
</evidence>
<gene>
    <name evidence="2" type="ORF">RirG_179990</name>
</gene>
<dbReference type="OMA" id="ICNIELW"/>
<dbReference type="HOGENOM" id="CLU_002101_3_0_1"/>
<dbReference type="OrthoDB" id="2346878at2759"/>
<name>A0A015M0I1_RHIIW</name>
<protein>
    <recommendedName>
        <fullName evidence="4">Transposase domain-containing protein</fullName>
    </recommendedName>
</protein>
<comment type="caution">
    <text evidence="2">The sequence shown here is derived from an EMBL/GenBank/DDBJ whole genome shotgun (WGS) entry which is preliminary data.</text>
</comment>
<proteinExistence type="predicted"/>
<reference evidence="2 3" key="1">
    <citation type="submission" date="2014-02" db="EMBL/GenBank/DDBJ databases">
        <title>Single nucleus genome sequencing reveals high similarity among nuclei of an endomycorrhizal fungus.</title>
        <authorList>
            <person name="Lin K."/>
            <person name="Geurts R."/>
            <person name="Zhang Z."/>
            <person name="Limpens E."/>
            <person name="Saunders D.G."/>
            <person name="Mu D."/>
            <person name="Pang E."/>
            <person name="Cao H."/>
            <person name="Cha H."/>
            <person name="Lin T."/>
            <person name="Zhou Q."/>
            <person name="Shang Y."/>
            <person name="Li Y."/>
            <person name="Ivanov S."/>
            <person name="Sharma T."/>
            <person name="Velzen R.V."/>
            <person name="Ruijter N.D."/>
            <person name="Aanen D.K."/>
            <person name="Win J."/>
            <person name="Kamoun S."/>
            <person name="Bisseling T."/>
            <person name="Huang S."/>
        </authorList>
    </citation>
    <scope>NUCLEOTIDE SEQUENCE [LARGE SCALE GENOMIC DNA]</scope>
    <source>
        <strain evidence="3">DAOM197198w</strain>
    </source>
</reference>
<dbReference type="AlphaFoldDB" id="A0A015M0I1"/>
<dbReference type="Proteomes" id="UP000022910">
    <property type="component" value="Unassembled WGS sequence"/>
</dbReference>
<organism evidence="2 3">
    <name type="scientific">Rhizophagus irregularis (strain DAOM 197198w)</name>
    <name type="common">Glomus intraradices</name>
    <dbReference type="NCBI Taxonomy" id="1432141"/>
    <lineage>
        <taxon>Eukaryota</taxon>
        <taxon>Fungi</taxon>
        <taxon>Fungi incertae sedis</taxon>
        <taxon>Mucoromycota</taxon>
        <taxon>Glomeromycotina</taxon>
        <taxon>Glomeromycetes</taxon>
        <taxon>Glomerales</taxon>
        <taxon>Glomeraceae</taxon>
        <taxon>Rhizophagus</taxon>
    </lineage>
</organism>
<evidence type="ECO:0000256" key="1">
    <source>
        <dbReference type="SAM" id="MobiDB-lite"/>
    </source>
</evidence>
<accession>A0A015M0I1</accession>
<keyword evidence="3" id="KW-1185">Reference proteome</keyword>